<dbReference type="EMBL" id="CP053435">
    <property type="protein sequence ID" value="QJW91618.1"/>
    <property type="molecule type" value="Genomic_DNA"/>
</dbReference>
<keyword evidence="6" id="KW-1185">Reference proteome</keyword>
<keyword evidence="3 5" id="KW-0067">ATP-binding</keyword>
<evidence type="ECO:0000313" key="5">
    <source>
        <dbReference type="EMBL" id="QJW91618.1"/>
    </source>
</evidence>
<dbReference type="InterPro" id="IPR027417">
    <property type="entry name" value="P-loop_NTPase"/>
</dbReference>
<dbReference type="InterPro" id="IPR050221">
    <property type="entry name" value="26S_Proteasome_ATPase"/>
</dbReference>
<dbReference type="KEGG" id="stae:HNV11_20655"/>
<dbReference type="AlphaFoldDB" id="A0A6M5YBW2"/>
<gene>
    <name evidence="5" type="ORF">HNV11_20655</name>
</gene>
<evidence type="ECO:0000256" key="2">
    <source>
        <dbReference type="ARBA" id="ARBA00022741"/>
    </source>
</evidence>
<dbReference type="SMART" id="SM00382">
    <property type="entry name" value="AAA"/>
    <property type="match status" value="1"/>
</dbReference>
<sequence>MSDVTIAEFFTITVNATALEQELTWLESVISARFQLYFEQESQYGSIEEIDEPDLTNNESAYAQLVHEHGLDNYERLMLIMALAPHIRPQVLDFFYTNNSTYDRVFTEFGGVRDNTRGGFIPTVETILFLVAGADLTRRIRLQTHLFHESVLTQLNIILVGPSGPNEPVTCGALTISDEYRALLTTGESNRPDFSSDFPASRVTTALEWDDLVLDFQIMEEVKEIKTWIDNSDAILKNAQLKKYLKPGYRALFYGPPGTGKTLTAGLLGKSTGLDVYRIDLSMIVSKYIGETEKNLGRVFDLAERRRWILFFDEADALFGKRTETTTSNDRHANQEVAFLLQRMENFPGVIVLATNLKDNIDQAFARRFQSMVFFPAPNASKRASLWRQAFKGSVEVDPKVDFDKLAERFAVTGAIIMNVLRSCVMISVNRQRPITSDDILTSLKREFHKEGKTLEDVEKQTLRR</sequence>
<keyword evidence="2" id="KW-0547">Nucleotide-binding</keyword>
<proteinExistence type="inferred from homology"/>
<protein>
    <submittedName>
        <fullName evidence="5">ATP-binding protein</fullName>
    </submittedName>
</protein>
<evidence type="ECO:0000313" key="6">
    <source>
        <dbReference type="Proteomes" id="UP000502756"/>
    </source>
</evidence>
<dbReference type="RefSeq" id="WP_171741465.1">
    <property type="nucleotide sequence ID" value="NZ_CP053435.1"/>
</dbReference>
<dbReference type="GO" id="GO:0005524">
    <property type="term" value="F:ATP binding"/>
    <property type="evidence" value="ECO:0007669"/>
    <property type="project" value="UniProtKB-KW"/>
</dbReference>
<reference evidence="5 6" key="1">
    <citation type="submission" date="2020-05" db="EMBL/GenBank/DDBJ databases">
        <title>Genome sequencing of Spirosoma sp. TS118.</title>
        <authorList>
            <person name="Lee J.-H."/>
            <person name="Jeong S."/>
            <person name="Zhao L."/>
            <person name="Jung J.-H."/>
            <person name="Kim M.-K."/>
            <person name="Lim S."/>
        </authorList>
    </citation>
    <scope>NUCLEOTIDE SEQUENCE [LARGE SCALE GENOMIC DNA]</scope>
    <source>
        <strain evidence="5 6">TS118</strain>
    </source>
</reference>
<dbReference type="GO" id="GO:0016887">
    <property type="term" value="F:ATP hydrolysis activity"/>
    <property type="evidence" value="ECO:0007669"/>
    <property type="project" value="InterPro"/>
</dbReference>
<dbReference type="InterPro" id="IPR003593">
    <property type="entry name" value="AAA+_ATPase"/>
</dbReference>
<accession>A0A6M5YBW2</accession>
<organism evidence="5 6">
    <name type="scientific">Spirosoma taeanense</name>
    <dbReference type="NCBI Taxonomy" id="2735870"/>
    <lineage>
        <taxon>Bacteria</taxon>
        <taxon>Pseudomonadati</taxon>
        <taxon>Bacteroidota</taxon>
        <taxon>Cytophagia</taxon>
        <taxon>Cytophagales</taxon>
        <taxon>Cytophagaceae</taxon>
        <taxon>Spirosoma</taxon>
    </lineage>
</organism>
<comment type="similarity">
    <text evidence="1">Belongs to the AAA ATPase family.</text>
</comment>
<name>A0A6M5YBW2_9BACT</name>
<evidence type="ECO:0000259" key="4">
    <source>
        <dbReference type="SMART" id="SM00382"/>
    </source>
</evidence>
<dbReference type="CDD" id="cd19481">
    <property type="entry name" value="RecA-like_protease"/>
    <property type="match status" value="1"/>
</dbReference>
<evidence type="ECO:0000256" key="3">
    <source>
        <dbReference type="ARBA" id="ARBA00022840"/>
    </source>
</evidence>
<evidence type="ECO:0000256" key="1">
    <source>
        <dbReference type="ARBA" id="ARBA00006914"/>
    </source>
</evidence>
<dbReference type="Proteomes" id="UP000502756">
    <property type="component" value="Chromosome"/>
</dbReference>
<dbReference type="InterPro" id="IPR003959">
    <property type="entry name" value="ATPase_AAA_core"/>
</dbReference>
<dbReference type="Gene3D" id="3.40.50.300">
    <property type="entry name" value="P-loop containing nucleotide triphosphate hydrolases"/>
    <property type="match status" value="1"/>
</dbReference>
<dbReference type="Pfam" id="PF00004">
    <property type="entry name" value="AAA"/>
    <property type="match status" value="1"/>
</dbReference>
<dbReference type="SUPFAM" id="SSF52540">
    <property type="entry name" value="P-loop containing nucleoside triphosphate hydrolases"/>
    <property type="match status" value="1"/>
</dbReference>
<dbReference type="PANTHER" id="PTHR23073">
    <property type="entry name" value="26S PROTEASOME REGULATORY SUBUNIT"/>
    <property type="match status" value="1"/>
</dbReference>
<feature type="domain" description="AAA+ ATPase" evidence="4">
    <location>
        <begin position="247"/>
        <end position="379"/>
    </location>
</feature>